<keyword evidence="1" id="KW-0472">Membrane</keyword>
<proteinExistence type="predicted"/>
<keyword evidence="1" id="KW-1133">Transmembrane helix</keyword>
<reference evidence="2" key="1">
    <citation type="submission" date="2017-06" db="EMBL/GenBank/DDBJ databases">
        <title>Novel phages from South African skin metaviromes.</title>
        <authorList>
            <person name="van Zyl L.J."/>
            <person name="Abrahams Y."/>
            <person name="Stander E.A."/>
            <person name="Kirby B.M."/>
            <person name="Clavaud C."/>
            <person name="Farcet C."/>
            <person name="Breton L."/>
            <person name="Trindade M.I."/>
        </authorList>
    </citation>
    <scope>NUCLEOTIDE SEQUENCE</scope>
</reference>
<name>A0A2H4J6T9_9CAUD</name>
<evidence type="ECO:0000256" key="1">
    <source>
        <dbReference type="SAM" id="Phobius"/>
    </source>
</evidence>
<protein>
    <submittedName>
        <fullName evidence="2">Uncharacterized protein</fullName>
    </submittedName>
</protein>
<gene>
    <name evidence="2" type="ORF">10S9_65</name>
</gene>
<sequence>MEWIFYRRLFRASYSEYKRYRLIAEVEAIIIAALVAVVLCQMR</sequence>
<dbReference type="EMBL" id="MF417904">
    <property type="protein sequence ID" value="ASN70319.1"/>
    <property type="molecule type" value="Genomic_DNA"/>
</dbReference>
<accession>A0A2H4J6T9</accession>
<organism evidence="2">
    <name type="scientific">uncultured Caudovirales phage</name>
    <dbReference type="NCBI Taxonomy" id="2100421"/>
    <lineage>
        <taxon>Viruses</taxon>
        <taxon>Duplodnaviria</taxon>
        <taxon>Heunggongvirae</taxon>
        <taxon>Uroviricota</taxon>
        <taxon>Caudoviricetes</taxon>
        <taxon>Peduoviridae</taxon>
        <taxon>Maltschvirus</taxon>
        <taxon>Maltschvirus maltsch</taxon>
    </lineage>
</organism>
<feature type="transmembrane region" description="Helical" evidence="1">
    <location>
        <begin position="20"/>
        <end position="40"/>
    </location>
</feature>
<evidence type="ECO:0000313" key="2">
    <source>
        <dbReference type="EMBL" id="ASN70319.1"/>
    </source>
</evidence>
<keyword evidence="1" id="KW-0812">Transmembrane</keyword>